<protein>
    <recommendedName>
        <fullName evidence="3">histidine kinase</fullName>
        <ecNumber evidence="3">2.7.13.3</ecNumber>
    </recommendedName>
</protein>
<proteinExistence type="predicted"/>
<feature type="domain" description="Histidine kinase" evidence="12">
    <location>
        <begin position="122"/>
        <end position="346"/>
    </location>
</feature>
<evidence type="ECO:0000256" key="4">
    <source>
        <dbReference type="ARBA" id="ARBA00022475"/>
    </source>
</evidence>
<dbReference type="PRINTS" id="PR00344">
    <property type="entry name" value="BCTRLSENSOR"/>
</dbReference>
<keyword evidence="6 13" id="KW-0808">Transferase</keyword>
<dbReference type="InterPro" id="IPR036890">
    <property type="entry name" value="HATPase_C_sf"/>
</dbReference>
<comment type="catalytic activity">
    <reaction evidence="1">
        <text>ATP + protein L-histidine = ADP + protein N-phospho-L-histidine.</text>
        <dbReference type="EC" id="2.7.13.3"/>
    </reaction>
</comment>
<gene>
    <name evidence="13" type="primary">phoR_2</name>
    <name evidence="13" type="ORF">LOM8899_01547</name>
</gene>
<keyword evidence="7" id="KW-0547">Nucleotide-binding</keyword>
<dbReference type="PANTHER" id="PTHR45453">
    <property type="entry name" value="PHOSPHATE REGULON SENSOR PROTEIN PHOR"/>
    <property type="match status" value="1"/>
</dbReference>
<dbReference type="CDD" id="cd00082">
    <property type="entry name" value="HisKA"/>
    <property type="match status" value="1"/>
</dbReference>
<dbReference type="Gene3D" id="3.30.450.20">
    <property type="entry name" value="PAS domain"/>
    <property type="match status" value="1"/>
</dbReference>
<dbReference type="PANTHER" id="PTHR45453:SF1">
    <property type="entry name" value="PHOSPHATE REGULON SENSOR PROTEIN PHOR"/>
    <property type="match status" value="1"/>
</dbReference>
<dbReference type="GO" id="GO:0005524">
    <property type="term" value="F:ATP binding"/>
    <property type="evidence" value="ECO:0007669"/>
    <property type="project" value="UniProtKB-KW"/>
</dbReference>
<dbReference type="InterPro" id="IPR003661">
    <property type="entry name" value="HisK_dim/P_dom"/>
</dbReference>
<evidence type="ECO:0000256" key="8">
    <source>
        <dbReference type="ARBA" id="ARBA00022777"/>
    </source>
</evidence>
<evidence type="ECO:0000256" key="5">
    <source>
        <dbReference type="ARBA" id="ARBA00022553"/>
    </source>
</evidence>
<evidence type="ECO:0000256" key="1">
    <source>
        <dbReference type="ARBA" id="ARBA00000085"/>
    </source>
</evidence>
<reference evidence="14" key="1">
    <citation type="submission" date="2017-05" db="EMBL/GenBank/DDBJ databases">
        <authorList>
            <person name="Rodrigo-Torres L."/>
            <person name="Arahal R. D."/>
            <person name="Lucena T."/>
        </authorList>
    </citation>
    <scope>NUCLEOTIDE SEQUENCE [LARGE SCALE GENOMIC DNA]</scope>
    <source>
        <strain evidence="14">CECT 8899</strain>
    </source>
</reference>
<dbReference type="Gene3D" id="1.10.287.130">
    <property type="match status" value="1"/>
</dbReference>
<name>A0A238LCU7_9RHOB</name>
<evidence type="ECO:0000256" key="11">
    <source>
        <dbReference type="ARBA" id="ARBA00023136"/>
    </source>
</evidence>
<dbReference type="SMART" id="SM00387">
    <property type="entry name" value="HATPase_c"/>
    <property type="match status" value="1"/>
</dbReference>
<dbReference type="GO" id="GO:0004721">
    <property type="term" value="F:phosphoprotein phosphatase activity"/>
    <property type="evidence" value="ECO:0007669"/>
    <property type="project" value="TreeGrafter"/>
</dbReference>
<keyword evidence="11" id="KW-0472">Membrane</keyword>
<dbReference type="SUPFAM" id="SSF47384">
    <property type="entry name" value="Homodimeric domain of signal transducing histidine kinase"/>
    <property type="match status" value="1"/>
</dbReference>
<evidence type="ECO:0000256" key="9">
    <source>
        <dbReference type="ARBA" id="ARBA00022840"/>
    </source>
</evidence>
<dbReference type="InterPro" id="IPR004358">
    <property type="entry name" value="Sig_transdc_His_kin-like_C"/>
</dbReference>
<dbReference type="FunFam" id="3.30.565.10:FF:000006">
    <property type="entry name" value="Sensor histidine kinase WalK"/>
    <property type="match status" value="1"/>
</dbReference>
<dbReference type="Gene3D" id="3.30.565.10">
    <property type="entry name" value="Histidine kinase-like ATPase, C-terminal domain"/>
    <property type="match status" value="1"/>
</dbReference>
<dbReference type="SUPFAM" id="SSF55874">
    <property type="entry name" value="ATPase domain of HSP90 chaperone/DNA topoisomerase II/histidine kinase"/>
    <property type="match status" value="1"/>
</dbReference>
<dbReference type="OrthoDB" id="9813151at2"/>
<dbReference type="GO" id="GO:0000155">
    <property type="term" value="F:phosphorelay sensor kinase activity"/>
    <property type="evidence" value="ECO:0007669"/>
    <property type="project" value="InterPro"/>
</dbReference>
<dbReference type="EC" id="2.7.13.3" evidence="3"/>
<keyword evidence="4" id="KW-1003">Cell membrane</keyword>
<dbReference type="InterPro" id="IPR005467">
    <property type="entry name" value="His_kinase_dom"/>
</dbReference>
<evidence type="ECO:0000256" key="3">
    <source>
        <dbReference type="ARBA" id="ARBA00012438"/>
    </source>
</evidence>
<evidence type="ECO:0000313" key="13">
    <source>
        <dbReference type="EMBL" id="SMY07412.1"/>
    </source>
</evidence>
<dbReference type="AlphaFoldDB" id="A0A238LCU7"/>
<evidence type="ECO:0000259" key="12">
    <source>
        <dbReference type="PROSITE" id="PS50109"/>
    </source>
</evidence>
<keyword evidence="8" id="KW-0418">Kinase</keyword>
<evidence type="ECO:0000313" key="14">
    <source>
        <dbReference type="Proteomes" id="UP000201613"/>
    </source>
</evidence>
<dbReference type="SMART" id="SM00388">
    <property type="entry name" value="HisKA"/>
    <property type="match status" value="1"/>
</dbReference>
<comment type="subcellular location">
    <subcellularLocation>
        <location evidence="2">Cell membrane</location>
    </subcellularLocation>
</comment>
<keyword evidence="14" id="KW-1185">Reference proteome</keyword>
<dbReference type="EMBL" id="FXZK01000002">
    <property type="protein sequence ID" value="SMY07412.1"/>
    <property type="molecule type" value="Genomic_DNA"/>
</dbReference>
<evidence type="ECO:0000256" key="2">
    <source>
        <dbReference type="ARBA" id="ARBA00004236"/>
    </source>
</evidence>
<dbReference type="FunFam" id="1.10.287.130:FF:000008">
    <property type="entry name" value="Two-component sensor histidine kinase"/>
    <property type="match status" value="1"/>
</dbReference>
<evidence type="ECO:0000256" key="7">
    <source>
        <dbReference type="ARBA" id="ARBA00022741"/>
    </source>
</evidence>
<accession>A0A238LCU7</accession>
<dbReference type="InterPro" id="IPR003594">
    <property type="entry name" value="HATPase_dom"/>
</dbReference>
<keyword evidence="5" id="KW-0597">Phosphoprotein</keyword>
<dbReference type="Pfam" id="PF02518">
    <property type="entry name" value="HATPase_c"/>
    <property type="match status" value="1"/>
</dbReference>
<keyword evidence="9" id="KW-0067">ATP-binding</keyword>
<keyword evidence="10" id="KW-0902">Two-component regulatory system</keyword>
<dbReference type="Proteomes" id="UP000201613">
    <property type="component" value="Unassembled WGS sequence"/>
</dbReference>
<sequence length="346" mass="37794">MLPSTLPSLIAVLPMPVVLVGANQRVEAVNTAAIRLFGTDGTGRNYITALRQPALLEAVEQTYADKQTRTAQYYGREGARDTTWTVTVGPVPMQLGLGVVLSFEDMTAMEETGQIRRDFVANVSHELRTPLTALLGFVETLKGAARDDAKARDRFLGIMEREAGRMARLVDDLLSLSRVEQDERVRPRELVDLSAVLLQVINVLAPVAAQSEIEVDFVGPESPVQVPGDAAQLQQVATNLIENAIKYGGHGGRVEVRLTEIGHEPALRGPAVQLSVTDEGDGIEPHHIPRLTERFYRVDSHRSRELGGTGLGLAIVKHIVNRHRGRLRVDSTLGEGSTFRILLPSN</sequence>
<dbReference type="GO" id="GO:0016036">
    <property type="term" value="P:cellular response to phosphate starvation"/>
    <property type="evidence" value="ECO:0007669"/>
    <property type="project" value="TreeGrafter"/>
</dbReference>
<evidence type="ECO:0000256" key="10">
    <source>
        <dbReference type="ARBA" id="ARBA00023012"/>
    </source>
</evidence>
<evidence type="ECO:0000256" key="6">
    <source>
        <dbReference type="ARBA" id="ARBA00022679"/>
    </source>
</evidence>
<dbReference type="RefSeq" id="WP_093991617.1">
    <property type="nucleotide sequence ID" value="NZ_FXZK01000002.1"/>
</dbReference>
<dbReference type="GO" id="GO:0005886">
    <property type="term" value="C:plasma membrane"/>
    <property type="evidence" value="ECO:0007669"/>
    <property type="project" value="UniProtKB-SubCell"/>
</dbReference>
<organism evidence="13 14">
    <name type="scientific">Flavimaricola marinus</name>
    <dbReference type="NCBI Taxonomy" id="1819565"/>
    <lineage>
        <taxon>Bacteria</taxon>
        <taxon>Pseudomonadati</taxon>
        <taxon>Pseudomonadota</taxon>
        <taxon>Alphaproteobacteria</taxon>
        <taxon>Rhodobacterales</taxon>
        <taxon>Paracoccaceae</taxon>
        <taxon>Flavimaricola</taxon>
    </lineage>
</organism>
<dbReference type="InterPro" id="IPR050351">
    <property type="entry name" value="BphY/WalK/GraS-like"/>
</dbReference>
<dbReference type="PROSITE" id="PS50109">
    <property type="entry name" value="HIS_KIN"/>
    <property type="match status" value="1"/>
</dbReference>
<dbReference type="Pfam" id="PF00512">
    <property type="entry name" value="HisKA"/>
    <property type="match status" value="1"/>
</dbReference>
<dbReference type="InterPro" id="IPR036097">
    <property type="entry name" value="HisK_dim/P_sf"/>
</dbReference>